<dbReference type="AlphaFoldDB" id="A0A2N0AGT7"/>
<comment type="caution">
    <text evidence="1">The sequence shown here is derived from an EMBL/GenBank/DDBJ whole genome shotgun (WGS) entry which is preliminary data.</text>
</comment>
<gene>
    <name evidence="1" type="ORF">CH364_14890</name>
</gene>
<dbReference type="Proteomes" id="UP000232145">
    <property type="component" value="Unassembled WGS sequence"/>
</dbReference>
<evidence type="ECO:0000313" key="2">
    <source>
        <dbReference type="Proteomes" id="UP000232145"/>
    </source>
</evidence>
<proteinExistence type="predicted"/>
<name>A0A2N0AGT7_9LEPT</name>
<protein>
    <submittedName>
        <fullName evidence="1">Uncharacterized protein</fullName>
    </submittedName>
</protein>
<organism evidence="1 2">
    <name type="scientific">Leptospira harrisiae</name>
    <dbReference type="NCBI Taxonomy" id="2023189"/>
    <lineage>
        <taxon>Bacteria</taxon>
        <taxon>Pseudomonadati</taxon>
        <taxon>Spirochaetota</taxon>
        <taxon>Spirochaetia</taxon>
        <taxon>Leptospirales</taxon>
        <taxon>Leptospiraceae</taxon>
        <taxon>Leptospira</taxon>
    </lineage>
</organism>
<dbReference type="EMBL" id="NPDX01000005">
    <property type="protein sequence ID" value="PJZ83497.1"/>
    <property type="molecule type" value="Genomic_DNA"/>
</dbReference>
<reference evidence="1 2" key="1">
    <citation type="submission" date="2017-07" db="EMBL/GenBank/DDBJ databases">
        <title>Leptospira spp. isolated from tropical soils.</title>
        <authorList>
            <person name="Thibeaux R."/>
            <person name="Iraola G."/>
            <person name="Ferres I."/>
            <person name="Bierque E."/>
            <person name="Girault D."/>
            <person name="Soupe-Gilbert M.-E."/>
            <person name="Picardeau M."/>
            <person name="Goarant C."/>
        </authorList>
    </citation>
    <scope>NUCLEOTIDE SEQUENCE [LARGE SCALE GENOMIC DNA]</scope>
    <source>
        <strain evidence="1 2">FH2-B-A1</strain>
    </source>
</reference>
<accession>A0A2N0AGT7</accession>
<evidence type="ECO:0000313" key="1">
    <source>
        <dbReference type="EMBL" id="PJZ83497.1"/>
    </source>
</evidence>
<sequence>MFERHDLGIVDEKSFSLQLIFLMVDFNRSHRSKRFEGNKEYRISSTPRITVIFSAVFEKKGKTIK</sequence>
<keyword evidence="2" id="KW-1185">Reference proteome</keyword>